<feature type="region of interest" description="Disordered" evidence="1">
    <location>
        <begin position="452"/>
        <end position="478"/>
    </location>
</feature>
<dbReference type="HOGENOM" id="CLU_009683_5_1_1"/>
<dbReference type="EMBL" id="JH604633">
    <property type="protein sequence ID" value="EHY66947.1"/>
    <property type="molecule type" value="Genomic_DNA"/>
</dbReference>
<protein>
    <submittedName>
        <fullName evidence="2">Uncharacterized protein</fullName>
    </submittedName>
</protein>
<gene>
    <name evidence="2" type="ORF">NERG_00587</name>
</gene>
<accession>H8ZAG6</accession>
<organism evidence="2">
    <name type="scientific">Nematocida ausubeli (strain ATCC PRA-371 / ERTm2)</name>
    <name type="common">Nematode killer fungus</name>
    <dbReference type="NCBI Taxonomy" id="1913371"/>
    <lineage>
        <taxon>Eukaryota</taxon>
        <taxon>Fungi</taxon>
        <taxon>Fungi incertae sedis</taxon>
        <taxon>Microsporidia</taxon>
        <taxon>Nematocida</taxon>
    </lineage>
</organism>
<feature type="compositionally biased region" description="Low complexity" evidence="1">
    <location>
        <begin position="452"/>
        <end position="469"/>
    </location>
</feature>
<evidence type="ECO:0000256" key="1">
    <source>
        <dbReference type="SAM" id="MobiDB-lite"/>
    </source>
</evidence>
<sequence length="478" mass="54913">MNKSNTSERRNQLHRYLYKRKNRQMSISLLAKVLLICMLLSMQNVLGLLSEEDMNTVIRVLLSETKGKVGIKIDGNISPIMLYAYRKTNIVEKDRFTDLYIKKYYFTSPNKGLFWIRDSTNDIAREEDSEGNKLPNRVVDHYNALINMFPSPYEKISIYPKEGCKDFFTSFLRSDPVKEYAHNILAMLFLRAEGVPVPLIIEDEESACPRLTWTDEFNPEQSFSVPICIASAEEQESSDSDEEANIKKSSSKLLQTIKYFLNTESCQELEESIALKESTEKEVYWMTEFTKTPAWLMLSYIYYYLETIDDLIEFYGEIVKKIALCKNKYPLGSNYRNITQKIRNEIFALYNPNPEALKWWGKIKEFEGMAEASKKIRLLPFADNSQLPTKITVGANTQGGVQPEEWLISSNIESVLLTLLCCIAYDPKTDKYNFDHLPYMSKEVKNLFAMPSKNASTSSDSSKTSGNPDINNSSSSNT</sequence>
<feature type="non-terminal residue" evidence="2">
    <location>
        <position position="478"/>
    </location>
</feature>
<evidence type="ECO:0000313" key="2">
    <source>
        <dbReference type="EMBL" id="EHY66947.1"/>
    </source>
</evidence>
<dbReference type="Proteomes" id="UP000005622">
    <property type="component" value="Unassembled WGS sequence"/>
</dbReference>
<reference evidence="2" key="1">
    <citation type="submission" date="2011-03" db="EMBL/GenBank/DDBJ databases">
        <title>The Genome Sequence of Nematocida sp1 strain ERTm2.</title>
        <authorList>
            <consortium name="The Broad Institute Genome Sequencing Platform"/>
            <consortium name="The Broad Institute Genome Sequencing Center for Infectious Disease"/>
            <person name="Cuomo C."/>
            <person name="Troemel E."/>
            <person name="Young S.K."/>
            <person name="Zeng Q."/>
            <person name="Gargeya S."/>
            <person name="Fitzgerald M."/>
            <person name="Haas B."/>
            <person name="Abouelleil A."/>
            <person name="Alvarado L."/>
            <person name="Arachchi H.M."/>
            <person name="Berlin A."/>
            <person name="Brown A."/>
            <person name="Chapman S.B."/>
            <person name="Chen Z."/>
            <person name="Dunbar C."/>
            <person name="Freedman E."/>
            <person name="Gearin G."/>
            <person name="Gellesch M."/>
            <person name="Goldberg J."/>
            <person name="Griggs A."/>
            <person name="Gujja S."/>
            <person name="Heilman E.R."/>
            <person name="Heiman D."/>
            <person name="Howarth C."/>
            <person name="Larson L."/>
            <person name="Lui A."/>
            <person name="MacDonald P.J.P."/>
            <person name="Mehta T."/>
            <person name="Montmayeur A."/>
            <person name="Murphy C."/>
            <person name="Neiman D."/>
            <person name="Pearson M."/>
            <person name="Priest M."/>
            <person name="Roberts A."/>
            <person name="Saif S."/>
            <person name="Shea T."/>
            <person name="Shenoy N."/>
            <person name="Sisk P."/>
            <person name="Stolte C."/>
            <person name="Sykes S."/>
            <person name="White J."/>
            <person name="Yandava C."/>
            <person name="Wortman J."/>
            <person name="Nusbaum C."/>
            <person name="Birren B."/>
        </authorList>
    </citation>
    <scope>NUCLEOTIDE SEQUENCE</scope>
    <source>
        <strain evidence="2">ERTm2</strain>
    </source>
</reference>
<proteinExistence type="predicted"/>
<name>H8ZAG6_NEMA1</name>
<dbReference type="AlphaFoldDB" id="H8ZAG6"/>